<comment type="caution">
    <text evidence="2">The sequence shown here is derived from an EMBL/GenBank/DDBJ whole genome shotgun (WGS) entry which is preliminary data.</text>
</comment>
<dbReference type="GO" id="GO:0006313">
    <property type="term" value="P:DNA transposition"/>
    <property type="evidence" value="ECO:0007669"/>
    <property type="project" value="InterPro"/>
</dbReference>
<proteinExistence type="predicted"/>
<dbReference type="AlphaFoldDB" id="A0A4Y3WE64"/>
<dbReference type="GO" id="GO:0004803">
    <property type="term" value="F:transposase activity"/>
    <property type="evidence" value="ECO:0007669"/>
    <property type="project" value="InterPro"/>
</dbReference>
<protein>
    <recommendedName>
        <fullName evidence="1">Transposase IS116/IS110/IS902 C-terminal domain-containing protein</fullName>
    </recommendedName>
</protein>
<accession>A0A4Y3WE64</accession>
<dbReference type="Pfam" id="PF02371">
    <property type="entry name" value="Transposase_20"/>
    <property type="match status" value="1"/>
</dbReference>
<dbReference type="InterPro" id="IPR003346">
    <property type="entry name" value="Transposase_20"/>
</dbReference>
<organism evidence="2 3">
    <name type="scientific">Nitrobacter winogradskyi</name>
    <name type="common">Nitrobacter agilis</name>
    <dbReference type="NCBI Taxonomy" id="913"/>
    <lineage>
        <taxon>Bacteria</taxon>
        <taxon>Pseudomonadati</taxon>
        <taxon>Pseudomonadota</taxon>
        <taxon>Alphaproteobacteria</taxon>
        <taxon>Hyphomicrobiales</taxon>
        <taxon>Nitrobacteraceae</taxon>
        <taxon>Nitrobacter</taxon>
    </lineage>
</organism>
<sequence>MFHDSEVCQRIAKIKGDGPKTATAIVAAVGDGSEFKNGRHLAAC</sequence>
<evidence type="ECO:0000259" key="1">
    <source>
        <dbReference type="Pfam" id="PF02371"/>
    </source>
</evidence>
<name>A0A4Y3WE64_NITWI</name>
<dbReference type="EMBL" id="BJNF01000078">
    <property type="protein sequence ID" value="GEC16798.1"/>
    <property type="molecule type" value="Genomic_DNA"/>
</dbReference>
<dbReference type="Proteomes" id="UP000318825">
    <property type="component" value="Unassembled WGS sequence"/>
</dbReference>
<evidence type="ECO:0000313" key="2">
    <source>
        <dbReference type="EMBL" id="GEC16798.1"/>
    </source>
</evidence>
<feature type="domain" description="Transposase IS116/IS110/IS902 C-terminal" evidence="1">
    <location>
        <begin position="8"/>
        <end position="43"/>
    </location>
</feature>
<gene>
    <name evidence="2" type="ORF">NWI01_26900</name>
</gene>
<dbReference type="GO" id="GO:0003677">
    <property type="term" value="F:DNA binding"/>
    <property type="evidence" value="ECO:0007669"/>
    <property type="project" value="InterPro"/>
</dbReference>
<reference evidence="2 3" key="1">
    <citation type="submission" date="2019-06" db="EMBL/GenBank/DDBJ databases">
        <title>Whole genome shotgun sequence of Nitrobacter winogradskyi NBRC 14297.</title>
        <authorList>
            <person name="Hosoyama A."/>
            <person name="Uohara A."/>
            <person name="Ohji S."/>
            <person name="Ichikawa N."/>
        </authorList>
    </citation>
    <scope>NUCLEOTIDE SEQUENCE [LARGE SCALE GENOMIC DNA]</scope>
    <source>
        <strain evidence="2 3">NBRC 14297</strain>
    </source>
</reference>
<evidence type="ECO:0000313" key="3">
    <source>
        <dbReference type="Proteomes" id="UP000318825"/>
    </source>
</evidence>